<reference evidence="1" key="1">
    <citation type="submission" date="2019-08" db="EMBL/GenBank/DDBJ databases">
        <authorList>
            <person name="Kucharzyk K."/>
            <person name="Murdoch R.W."/>
            <person name="Higgins S."/>
            <person name="Loffler F."/>
        </authorList>
    </citation>
    <scope>NUCLEOTIDE SEQUENCE</scope>
</reference>
<accession>A0A645J7K1</accession>
<proteinExistence type="predicted"/>
<dbReference type="EMBL" id="VSSQ01132740">
    <property type="protein sequence ID" value="MPN59112.1"/>
    <property type="molecule type" value="Genomic_DNA"/>
</dbReference>
<evidence type="ECO:0000313" key="1">
    <source>
        <dbReference type="EMBL" id="MPN59112.1"/>
    </source>
</evidence>
<dbReference type="AlphaFoldDB" id="A0A645J7K1"/>
<protein>
    <submittedName>
        <fullName evidence="1">Uncharacterized protein</fullName>
    </submittedName>
</protein>
<gene>
    <name evidence="1" type="ORF">SDC9_206830</name>
</gene>
<sequence length="78" mass="8652">MAGWHSDSGRDRINGELWREQKHRTRGDAFACACRSAAGDSRKWDLCDFEQLAGCRPAKAAEVREASRNYGSSLYTGG</sequence>
<name>A0A645J7K1_9ZZZZ</name>
<organism evidence="1">
    <name type="scientific">bioreactor metagenome</name>
    <dbReference type="NCBI Taxonomy" id="1076179"/>
    <lineage>
        <taxon>unclassified sequences</taxon>
        <taxon>metagenomes</taxon>
        <taxon>ecological metagenomes</taxon>
    </lineage>
</organism>
<comment type="caution">
    <text evidence="1">The sequence shown here is derived from an EMBL/GenBank/DDBJ whole genome shotgun (WGS) entry which is preliminary data.</text>
</comment>